<evidence type="ECO:0000313" key="1">
    <source>
        <dbReference type="EMBL" id="GGA72382.1"/>
    </source>
</evidence>
<dbReference type="AlphaFoldDB" id="A0A8J2U3X6"/>
<dbReference type="EMBL" id="BMDX01000004">
    <property type="protein sequence ID" value="GGA72382.1"/>
    <property type="molecule type" value="Genomic_DNA"/>
</dbReference>
<gene>
    <name evidence="1" type="ORF">GCM10011369_12700</name>
</gene>
<dbReference type="InterPro" id="IPR021343">
    <property type="entry name" value="DUF2960"/>
</dbReference>
<dbReference type="Pfam" id="PF11173">
    <property type="entry name" value="DUF2960"/>
    <property type="match status" value="1"/>
</dbReference>
<evidence type="ECO:0000313" key="2">
    <source>
        <dbReference type="Proteomes" id="UP000619743"/>
    </source>
</evidence>
<evidence type="ECO:0008006" key="3">
    <source>
        <dbReference type="Google" id="ProtNLM"/>
    </source>
</evidence>
<keyword evidence="2" id="KW-1185">Reference proteome</keyword>
<proteinExistence type="predicted"/>
<comment type="caution">
    <text evidence="1">The sequence shown here is derived from an EMBL/GenBank/DDBJ whole genome shotgun (WGS) entry which is preliminary data.</text>
</comment>
<dbReference type="Proteomes" id="UP000619743">
    <property type="component" value="Unassembled WGS sequence"/>
</dbReference>
<name>A0A8J2U3X6_9GAMM</name>
<sequence>MAKRIHYRFKGQDKTIAFAQDRFNTMFEAIAAEEGVDLTSYLRMEQQVEMVSKNNKAVRDFRDKEFARMGFSNIRFVKD</sequence>
<reference evidence="2" key="1">
    <citation type="journal article" date="2019" name="Int. J. Syst. Evol. Microbiol.">
        <title>The Global Catalogue of Microorganisms (GCM) 10K type strain sequencing project: providing services to taxonomists for standard genome sequencing and annotation.</title>
        <authorList>
            <consortium name="The Broad Institute Genomics Platform"/>
            <consortium name="The Broad Institute Genome Sequencing Center for Infectious Disease"/>
            <person name="Wu L."/>
            <person name="Ma J."/>
        </authorList>
    </citation>
    <scope>NUCLEOTIDE SEQUENCE [LARGE SCALE GENOMIC DNA]</scope>
    <source>
        <strain evidence="2">CGMCC 1.10130</strain>
    </source>
</reference>
<dbReference type="RefSeq" id="WP_087505099.1">
    <property type="nucleotide sequence ID" value="NZ_BMDX01000004.1"/>
</dbReference>
<dbReference type="OrthoDB" id="5820465at2"/>
<organism evidence="1 2">
    <name type="scientific">Neiella marina</name>
    <dbReference type="NCBI Taxonomy" id="508461"/>
    <lineage>
        <taxon>Bacteria</taxon>
        <taxon>Pseudomonadati</taxon>
        <taxon>Pseudomonadota</taxon>
        <taxon>Gammaproteobacteria</taxon>
        <taxon>Alteromonadales</taxon>
        <taxon>Echinimonadaceae</taxon>
        <taxon>Neiella</taxon>
    </lineage>
</organism>
<protein>
    <recommendedName>
        <fullName evidence="3">DUF2960 domain-containing protein</fullName>
    </recommendedName>
</protein>
<accession>A0A8J2U3X6</accession>